<dbReference type="EMBL" id="CP021354">
    <property type="protein sequence ID" value="AWK71371.1"/>
    <property type="molecule type" value="Genomic_DNA"/>
</dbReference>
<proteinExistence type="predicted"/>
<protein>
    <submittedName>
        <fullName evidence="3">Uncharacterized protein</fullName>
    </submittedName>
</protein>
<keyword evidence="5" id="KW-1185">Reference proteome</keyword>
<organism evidence="3 5">
    <name type="scientific">Rhodococcus oxybenzonivorans</name>
    <dbReference type="NCBI Taxonomy" id="1990687"/>
    <lineage>
        <taxon>Bacteria</taxon>
        <taxon>Bacillati</taxon>
        <taxon>Actinomycetota</taxon>
        <taxon>Actinomycetes</taxon>
        <taxon>Mycobacteriales</taxon>
        <taxon>Nocardiaceae</taxon>
        <taxon>Rhodococcus</taxon>
    </lineage>
</organism>
<feature type="transmembrane region" description="Helical" evidence="2">
    <location>
        <begin position="27"/>
        <end position="47"/>
    </location>
</feature>
<evidence type="ECO:0000313" key="3">
    <source>
        <dbReference type="EMBL" id="AWK71371.1"/>
    </source>
</evidence>
<keyword evidence="2" id="KW-0812">Transmembrane</keyword>
<keyword evidence="2" id="KW-0472">Membrane</keyword>
<accession>A0A2S2BRZ2</accession>
<reference evidence="4" key="2">
    <citation type="submission" date="2023-10" db="EMBL/GenBank/DDBJ databases">
        <title>Development of a sustainable strategy for remediation of hydrocarbon-contaminated territories based on the waste exchange concept.</title>
        <authorList>
            <person name="Krivoruchko A."/>
        </authorList>
    </citation>
    <scope>NUCLEOTIDE SEQUENCE</scope>
    <source>
        <strain evidence="4">IEGM 68</strain>
    </source>
</reference>
<evidence type="ECO:0000256" key="1">
    <source>
        <dbReference type="SAM" id="MobiDB-lite"/>
    </source>
</evidence>
<gene>
    <name evidence="3" type="ORF">CBI38_07035</name>
    <name evidence="4" type="ORF">R4315_22085</name>
</gene>
<feature type="region of interest" description="Disordered" evidence="1">
    <location>
        <begin position="1"/>
        <end position="21"/>
    </location>
</feature>
<dbReference type="AlphaFoldDB" id="A0A2S2BRZ2"/>
<dbReference type="OrthoDB" id="4464858at2"/>
<reference evidence="3 5" key="1">
    <citation type="submission" date="2017-05" db="EMBL/GenBank/DDBJ databases">
        <title>Isolation of Rhodococcus sp. S2-17 biodegrading of BP-3.</title>
        <authorList>
            <person name="Lee Y."/>
            <person name="Kim K.H."/>
            <person name="Chun B.H."/>
            <person name="Jung H.S."/>
            <person name="Jeon C.O."/>
        </authorList>
    </citation>
    <scope>NUCLEOTIDE SEQUENCE [LARGE SCALE GENOMIC DNA]</scope>
    <source>
        <strain evidence="3 5">S2-17</strain>
    </source>
</reference>
<sequence>MSDPSESPHNAAGDDPEDPRRTTATPFIAAVALVVIILVAIVVGSILSPADENVTEADRINRSVADYIQARNHDDADLQKSLVCSTWSDDRSPLAGREGEITLQGVDSSEVNGDRARAEVRITAEDGRGEATDTWQLTRSGDKWVVCN</sequence>
<evidence type="ECO:0000256" key="2">
    <source>
        <dbReference type="SAM" id="Phobius"/>
    </source>
</evidence>
<keyword evidence="2" id="KW-1133">Transmembrane helix</keyword>
<dbReference type="EMBL" id="JAWLUP010000076">
    <property type="protein sequence ID" value="MDV7267223.1"/>
    <property type="molecule type" value="Genomic_DNA"/>
</dbReference>
<dbReference type="Proteomes" id="UP001185863">
    <property type="component" value="Unassembled WGS sequence"/>
</dbReference>
<dbReference type="Proteomes" id="UP000245711">
    <property type="component" value="Chromosome"/>
</dbReference>
<dbReference type="RefSeq" id="WP_109327581.1">
    <property type="nucleotide sequence ID" value="NZ_CP021354.1"/>
</dbReference>
<evidence type="ECO:0000313" key="4">
    <source>
        <dbReference type="EMBL" id="MDV7267223.1"/>
    </source>
</evidence>
<dbReference type="KEGG" id="roz:CBI38_07035"/>
<name>A0A2S2BRZ2_9NOCA</name>
<evidence type="ECO:0000313" key="5">
    <source>
        <dbReference type="Proteomes" id="UP000245711"/>
    </source>
</evidence>